<dbReference type="Gene3D" id="2.60.40.10">
    <property type="entry name" value="Immunoglobulins"/>
    <property type="match status" value="1"/>
</dbReference>
<feature type="domain" description="HYR" evidence="4">
    <location>
        <begin position="1083"/>
        <end position="1167"/>
    </location>
</feature>
<protein>
    <submittedName>
        <fullName evidence="5">HYR domain-containing protein</fullName>
    </submittedName>
</protein>
<dbReference type="OrthoDB" id="9805017at2"/>
<evidence type="ECO:0000259" key="4">
    <source>
        <dbReference type="PROSITE" id="PS50825"/>
    </source>
</evidence>
<reference evidence="5 6" key="1">
    <citation type="submission" date="2018-10" db="EMBL/GenBank/DDBJ databases">
        <title>Dokdonia luteus sp. nov., isolated from sea water.</title>
        <authorList>
            <person name="Zhou L.Y."/>
            <person name="Du Z.J."/>
        </authorList>
    </citation>
    <scope>NUCLEOTIDE SEQUENCE [LARGE SCALE GENOMIC DNA]</scope>
    <source>
        <strain evidence="5 6">SH27</strain>
    </source>
</reference>
<dbReference type="Pfam" id="PF18962">
    <property type="entry name" value="Por_Secre_tail"/>
    <property type="match status" value="1"/>
</dbReference>
<feature type="domain" description="HYR" evidence="4">
    <location>
        <begin position="357"/>
        <end position="445"/>
    </location>
</feature>
<dbReference type="AlphaFoldDB" id="A0A3M0GMS5"/>
<sequence length="1252" mass="130995">MKKITLLLSFLLLFFLQNEICSQTTVLDYTFENGTLTSSSGSAGNTTVSFASVGTTMAAFNSGVGCTQEAIANGWSANDYWTTGSFNTTGFSGLTLSFIQSRFSGGPGGQFSVEYSFNNMTWVAAAPTNYTPPSNDACAPVYTATNVALPVAMENQPTVYLRWRNLNGSGAGGSRMDNILVSGTMAGGDTTDPNAVCTNITRNLDSSGNVTIMASDVDGGSTDNVGIASRSVSPSSFNCANVGTNNVTLTVTDAAGNSDTCVAVVTIADNTAPVVSNVNDITATLGADGTVVLNNNADVAPAVTATDNCGIQVISIIGIANRTFSCADIATNPNVRSIRVRDVNGNNTFVDVNVNVVDAMAPTITCVGNDTRDTDAGVCNYTIQGTEFDPTFDDNCSSATISNDLNMTATLAGEVLPLGDTTVTWTVNDGNGQTTNCMTVITVADNEVPVISAVMDITAVLGADGTVVISNNTDVADAITATDNCGVDSYFVRGNGGTSLEARTFDCDDIATNPNVRNVRVRDVNGNDAFVDVNVNVVDDTAPTIMCVGDDTRDADATACSYTVQGTEFDPTFDDNCSSATITNDFNMTATLDGAVLPLGDTTVVWTVNDGNGQTDMCTTIITVEDNAAPVVTDVQDITAVLEADGTVIVNNINDVEPAVTATDNCGIQNIRIIGVENRTFSCADIATNPNVREVRVRDENGNNTFVNVNIIVVDDIDPTITCPVDDARDADAGVCEYTVQGAEFDATFDDNCTSATITNDFNNATTLDGAVLPAGDTLITWTVDDGNGQTVNCSFTVTINDNENPVVTDVQDIIAQLDANGTVTIGNNSDVADAVTATDNCGIQSYFVRGINGGTSNEARTFTCDDIATSPNVRTVRVRDVNGNDTDVDINVIVEDNLDPIVTDVQDIIAVLGPDGTVRLDNDIDVAPAITATDNCEILDIRITGGNGMTGVENRTFDCDDIANNPHVRRVRVRDVNGNRALVDVNVIVQDNTGVIITDGPLDIFTGTGSSAGECGAIVNYGVGIAAFVLENNCGDDSSIVFEQTAGLGSGAFFPVGTTSEEFSFTDNNGNVTTYSFDVTITDTTLPVIACPGQVTVGSDDEGNYTIEDYTDLATDNCSSGTDLVITQEPAAGTVVTDPSTTEVTIIATDEAGNTTTCAFNLVVDETLGVNDEAFNNSIILYPNPTNDIINITSKNGIDTITIYDLRGRVVENQVVTETSAIVSMASLSSGVYLLQIAQGENSIVKRVIKE</sequence>
<feature type="domain" description="HYR" evidence="4">
    <location>
        <begin position="714"/>
        <end position="802"/>
    </location>
</feature>
<name>A0A3M0GMS5_9FLAO</name>
<evidence type="ECO:0000256" key="3">
    <source>
        <dbReference type="SAM" id="SignalP"/>
    </source>
</evidence>
<proteinExistence type="predicted"/>
<evidence type="ECO:0000313" key="5">
    <source>
        <dbReference type="EMBL" id="RMB62933.1"/>
    </source>
</evidence>
<dbReference type="PANTHER" id="PTHR46343">
    <property type="entry name" value="HYR DOMAIN-CONTAINING PROTEIN"/>
    <property type="match status" value="1"/>
</dbReference>
<dbReference type="PROSITE" id="PS50825">
    <property type="entry name" value="HYR"/>
    <property type="match status" value="4"/>
</dbReference>
<evidence type="ECO:0000256" key="2">
    <source>
        <dbReference type="ARBA" id="ARBA00022737"/>
    </source>
</evidence>
<keyword evidence="2" id="KW-0677">Repeat</keyword>
<comment type="caution">
    <text evidence="5">The sequence shown here is derived from an EMBL/GenBank/DDBJ whole genome shotgun (WGS) entry which is preliminary data.</text>
</comment>
<dbReference type="Pfam" id="PF02494">
    <property type="entry name" value="HYR"/>
    <property type="match status" value="1"/>
</dbReference>
<accession>A0A3M0GMS5</accession>
<dbReference type="InterPro" id="IPR043555">
    <property type="entry name" value="SRPX-like"/>
</dbReference>
<organism evidence="5 6">
    <name type="scientific">Dokdonia sinensis</name>
    <dbReference type="NCBI Taxonomy" id="2479847"/>
    <lineage>
        <taxon>Bacteria</taxon>
        <taxon>Pseudomonadati</taxon>
        <taxon>Bacteroidota</taxon>
        <taxon>Flavobacteriia</taxon>
        <taxon>Flavobacteriales</taxon>
        <taxon>Flavobacteriaceae</taxon>
        <taxon>Dokdonia</taxon>
    </lineage>
</organism>
<dbReference type="InterPro" id="IPR013783">
    <property type="entry name" value="Ig-like_fold"/>
</dbReference>
<dbReference type="PANTHER" id="PTHR46343:SF2">
    <property type="entry name" value="SUSHI_VON WILLEBRAND FACTOR TYPE A_EGF_PENTRAXIN DOMAIN-CONTAINING 1"/>
    <property type="match status" value="1"/>
</dbReference>
<gene>
    <name evidence="5" type="ORF">EAX61_04995</name>
</gene>
<dbReference type="InterPro" id="IPR003410">
    <property type="entry name" value="HYR_dom"/>
</dbReference>
<dbReference type="Proteomes" id="UP000281985">
    <property type="component" value="Unassembled WGS sequence"/>
</dbReference>
<dbReference type="InterPro" id="IPR026444">
    <property type="entry name" value="Secre_tail"/>
</dbReference>
<feature type="chain" id="PRO_5017928320" evidence="3">
    <location>
        <begin position="23"/>
        <end position="1252"/>
    </location>
</feature>
<evidence type="ECO:0000313" key="6">
    <source>
        <dbReference type="Proteomes" id="UP000281985"/>
    </source>
</evidence>
<feature type="signal peptide" evidence="3">
    <location>
        <begin position="1"/>
        <end position="22"/>
    </location>
</feature>
<keyword evidence="1 3" id="KW-0732">Signal</keyword>
<keyword evidence="6" id="KW-1185">Reference proteome</keyword>
<evidence type="ECO:0000256" key="1">
    <source>
        <dbReference type="ARBA" id="ARBA00022729"/>
    </source>
</evidence>
<dbReference type="RefSeq" id="WP_121916567.1">
    <property type="nucleotide sequence ID" value="NZ_REFV01000003.1"/>
</dbReference>
<dbReference type="EMBL" id="REFV01000003">
    <property type="protein sequence ID" value="RMB62933.1"/>
    <property type="molecule type" value="Genomic_DNA"/>
</dbReference>
<dbReference type="NCBIfam" id="TIGR04183">
    <property type="entry name" value="Por_Secre_tail"/>
    <property type="match status" value="1"/>
</dbReference>
<feature type="domain" description="HYR" evidence="4">
    <location>
        <begin position="538"/>
        <end position="626"/>
    </location>
</feature>